<dbReference type="PANTHER" id="PTHR36109">
    <property type="entry name" value="MEMBRANE PROTEIN-RELATED"/>
    <property type="match status" value="1"/>
</dbReference>
<dbReference type="Proteomes" id="UP000785613">
    <property type="component" value="Unassembled WGS sequence"/>
</dbReference>
<accession>A0ABX0LJN5</accession>
<name>A0ABX0LJN5_9BURK</name>
<evidence type="ECO:0008006" key="3">
    <source>
        <dbReference type="Google" id="ProtNLM"/>
    </source>
</evidence>
<protein>
    <recommendedName>
        <fullName evidence="3">General stress protein 17M-like domain-containing protein</fullName>
    </recommendedName>
</protein>
<dbReference type="PANTHER" id="PTHR36109:SF2">
    <property type="entry name" value="MEMBRANE PROTEIN"/>
    <property type="match status" value="1"/>
</dbReference>
<keyword evidence="2" id="KW-1185">Reference proteome</keyword>
<reference evidence="1 2" key="1">
    <citation type="submission" date="2019-09" db="EMBL/GenBank/DDBJ databases">
        <title>Taxonomy of Antarctic Massilia spp.: description of Massilia rubra sp. nov., Massilia aquatica sp. nov., Massilia mucilaginosa sp. nov., Massilia frigida sp. nov. isolated from streams, lakes and regoliths.</title>
        <authorList>
            <person name="Holochova P."/>
            <person name="Sedlacek I."/>
            <person name="Kralova S."/>
            <person name="Maslanova I."/>
            <person name="Busse H.-J."/>
            <person name="Stankova E."/>
            <person name="Vrbovska V."/>
            <person name="Kovarovic V."/>
            <person name="Bartak M."/>
            <person name="Svec P."/>
            <person name="Pantucek R."/>
        </authorList>
    </citation>
    <scope>NUCLEOTIDE SEQUENCE [LARGE SCALE GENOMIC DNA]</scope>
    <source>
        <strain evidence="1 2">CCM 8692</strain>
    </source>
</reference>
<dbReference type="InterPro" id="IPR052948">
    <property type="entry name" value="Low_temp-induced_all0457"/>
</dbReference>
<dbReference type="EMBL" id="VUYU01000007">
    <property type="protein sequence ID" value="NHZ34385.1"/>
    <property type="molecule type" value="Genomic_DNA"/>
</dbReference>
<gene>
    <name evidence="1" type="ORF">F0185_12405</name>
</gene>
<proteinExistence type="predicted"/>
<dbReference type="RefSeq" id="WP_167224843.1">
    <property type="nucleotide sequence ID" value="NZ_VUYU01000007.1"/>
</dbReference>
<comment type="caution">
    <text evidence="1">The sequence shown here is derived from an EMBL/GenBank/DDBJ whole genome shotgun (WGS) entry which is preliminary data.</text>
</comment>
<evidence type="ECO:0000313" key="2">
    <source>
        <dbReference type="Proteomes" id="UP000785613"/>
    </source>
</evidence>
<organism evidence="1 2">
    <name type="scientific">Massilia rubra</name>
    <dbReference type="NCBI Taxonomy" id="2607910"/>
    <lineage>
        <taxon>Bacteria</taxon>
        <taxon>Pseudomonadati</taxon>
        <taxon>Pseudomonadota</taxon>
        <taxon>Betaproteobacteria</taxon>
        <taxon>Burkholderiales</taxon>
        <taxon>Oxalobacteraceae</taxon>
        <taxon>Telluria group</taxon>
        <taxon>Massilia</taxon>
    </lineage>
</organism>
<evidence type="ECO:0000313" key="1">
    <source>
        <dbReference type="EMBL" id="NHZ34385.1"/>
    </source>
</evidence>
<sequence>MSNYDTTTQKDSRMVTGLFRDRDSAERAYNSLSDRGYSKDDVTLMMSDDTRKTYFNDTDTELGSKAAEGAGVGAGIGGTIGAVLAGIAAVGTTLVLPGIGLVVAGPIAAALAGAGAGGIAGGLVGALIGAGIPEERVVHYEEGIKNGGILMGVNPRNDDDATHIERSWTENKGEHIIGTGVGAGAGALTGAGIGAAAGPIGMAAGAAIGGIAGGLAGKGAAEVINPKAGDDLHEHHFAKGMGAGSGAAMGAAAGAVGGPVGMAAGAAIGALAGGMAGKAAGQLVNPEEEAAYWRSSYQTAPYYSPGYTYDDYGPAYELGYNSRGRYAGTSFDSVENNLSDEWDTVKGKSRLNWQQAKSATRAAWDKVERAMPGDFDRDGR</sequence>